<dbReference type="SMART" id="SM00382">
    <property type="entry name" value="AAA"/>
    <property type="match status" value="1"/>
</dbReference>
<keyword evidence="7" id="KW-1185">Reference proteome</keyword>
<dbReference type="InterPro" id="IPR027417">
    <property type="entry name" value="P-loop_NTPase"/>
</dbReference>
<dbReference type="AlphaFoldDB" id="A0A7I9UX34"/>
<accession>A0A7I9UX34</accession>
<dbReference type="PROSITE" id="PS50893">
    <property type="entry name" value="ABC_TRANSPORTER_2"/>
    <property type="match status" value="1"/>
</dbReference>
<dbReference type="Gene3D" id="3.40.50.300">
    <property type="entry name" value="P-loop containing nucleotide triphosphate hydrolases"/>
    <property type="match status" value="1"/>
</dbReference>
<proteinExistence type="predicted"/>
<gene>
    <name evidence="6" type="primary">hmuV</name>
    <name evidence="6" type="ORF">nbrc107697_18030</name>
</gene>
<evidence type="ECO:0000259" key="5">
    <source>
        <dbReference type="PROSITE" id="PS50893"/>
    </source>
</evidence>
<evidence type="ECO:0000313" key="7">
    <source>
        <dbReference type="Proteomes" id="UP000444980"/>
    </source>
</evidence>
<dbReference type="NCBIfam" id="NF010068">
    <property type="entry name" value="PRK13548.1"/>
    <property type="match status" value="1"/>
</dbReference>
<dbReference type="RefSeq" id="WP_161927050.1">
    <property type="nucleotide sequence ID" value="NZ_BJOU01000001.1"/>
</dbReference>
<evidence type="ECO:0000256" key="3">
    <source>
        <dbReference type="ARBA" id="ARBA00022840"/>
    </source>
</evidence>
<keyword evidence="1" id="KW-0813">Transport</keyword>
<dbReference type="Proteomes" id="UP000444980">
    <property type="component" value="Unassembled WGS sequence"/>
</dbReference>
<dbReference type="EMBL" id="BJOU01000001">
    <property type="protein sequence ID" value="GED97764.1"/>
    <property type="molecule type" value="Genomic_DNA"/>
</dbReference>
<dbReference type="InterPro" id="IPR003439">
    <property type="entry name" value="ABC_transporter-like_ATP-bd"/>
</dbReference>
<evidence type="ECO:0000256" key="4">
    <source>
        <dbReference type="ARBA" id="ARBA00022967"/>
    </source>
</evidence>
<dbReference type="GO" id="GO:0005524">
    <property type="term" value="F:ATP binding"/>
    <property type="evidence" value="ECO:0007669"/>
    <property type="project" value="UniProtKB-KW"/>
</dbReference>
<evidence type="ECO:0000313" key="6">
    <source>
        <dbReference type="EMBL" id="GED97764.1"/>
    </source>
</evidence>
<dbReference type="CDD" id="cd03214">
    <property type="entry name" value="ABC_Iron-Siderophores_B12_Hemin"/>
    <property type="match status" value="1"/>
</dbReference>
<name>A0A7I9UX34_9ACTN</name>
<keyword evidence="3 6" id="KW-0067">ATP-binding</keyword>
<protein>
    <submittedName>
        <fullName evidence="6">Hemin import ATP-binding protein HmuV</fullName>
    </submittedName>
</protein>
<keyword evidence="2" id="KW-0547">Nucleotide-binding</keyword>
<sequence>MTALSVAGVTVSRGDRTVLAEVSLDLEAGELVCLVGPNGAGKSTLVSTIAGTVDAASGTVELLGDPIGGLSKIEQARRRAVLPQEHTIGFTFTCAEVVQMARHAWARTEHSRDDEAAVAEAMAACDVAGFARRSFGSLSGGERGRVALARVLAQGTPILLLDEPTAAMDPHYQEQVMAIVADQVKAGAAALVVVHDLNLAAAYSDRVAVLAPDAGGSGRIVAVGPPRETLTDDLLSRVYGLPMRAHDVEGRHVILPERSGHRNDTNG</sequence>
<comment type="caution">
    <text evidence="6">The sequence shown here is derived from an EMBL/GenBank/DDBJ whole genome shotgun (WGS) entry which is preliminary data.</text>
</comment>
<keyword evidence="4" id="KW-1278">Translocase</keyword>
<dbReference type="PANTHER" id="PTHR42794:SF1">
    <property type="entry name" value="HEMIN IMPORT ATP-BINDING PROTEIN HMUV"/>
    <property type="match status" value="1"/>
</dbReference>
<feature type="domain" description="ABC transporter" evidence="5">
    <location>
        <begin position="4"/>
        <end position="242"/>
    </location>
</feature>
<dbReference type="SUPFAM" id="SSF52540">
    <property type="entry name" value="P-loop containing nucleoside triphosphate hydrolases"/>
    <property type="match status" value="1"/>
</dbReference>
<dbReference type="OrthoDB" id="3579586at2"/>
<dbReference type="Pfam" id="PF00005">
    <property type="entry name" value="ABC_tran"/>
    <property type="match status" value="1"/>
</dbReference>
<dbReference type="PANTHER" id="PTHR42794">
    <property type="entry name" value="HEMIN IMPORT ATP-BINDING PROTEIN HMUV"/>
    <property type="match status" value="1"/>
</dbReference>
<evidence type="ECO:0000256" key="1">
    <source>
        <dbReference type="ARBA" id="ARBA00022448"/>
    </source>
</evidence>
<organism evidence="6 7">
    <name type="scientific">Gordonia crocea</name>
    <dbReference type="NCBI Taxonomy" id="589162"/>
    <lineage>
        <taxon>Bacteria</taxon>
        <taxon>Bacillati</taxon>
        <taxon>Actinomycetota</taxon>
        <taxon>Actinomycetes</taxon>
        <taxon>Mycobacteriales</taxon>
        <taxon>Gordoniaceae</taxon>
        <taxon>Gordonia</taxon>
    </lineage>
</organism>
<reference evidence="7" key="1">
    <citation type="submission" date="2019-06" db="EMBL/GenBank/DDBJ databases">
        <title>Gordonia isolated from sludge of a wastewater treatment plant.</title>
        <authorList>
            <person name="Tamura T."/>
            <person name="Aoyama K."/>
            <person name="Kang Y."/>
            <person name="Saito S."/>
            <person name="Akiyama N."/>
            <person name="Yazawa K."/>
            <person name="Gonoi T."/>
            <person name="Mikami Y."/>
        </authorList>
    </citation>
    <scope>NUCLEOTIDE SEQUENCE [LARGE SCALE GENOMIC DNA]</scope>
    <source>
        <strain evidence="7">NBRC 107697</strain>
    </source>
</reference>
<evidence type="ECO:0000256" key="2">
    <source>
        <dbReference type="ARBA" id="ARBA00022741"/>
    </source>
</evidence>
<dbReference type="GO" id="GO:0016887">
    <property type="term" value="F:ATP hydrolysis activity"/>
    <property type="evidence" value="ECO:0007669"/>
    <property type="project" value="InterPro"/>
</dbReference>
<dbReference type="InterPro" id="IPR003593">
    <property type="entry name" value="AAA+_ATPase"/>
</dbReference>